<evidence type="ECO:0000313" key="6">
    <source>
        <dbReference type="EMBL" id="QEE28331.1"/>
    </source>
</evidence>
<dbReference type="AlphaFoldDB" id="A0A5B9ED61"/>
<comment type="similarity">
    <text evidence="1 3">Belongs to the type-B carboxylesterase/lipase family.</text>
</comment>
<evidence type="ECO:0000313" key="7">
    <source>
        <dbReference type="Proteomes" id="UP000321820"/>
    </source>
</evidence>
<dbReference type="InterPro" id="IPR002018">
    <property type="entry name" value="CarbesteraseB"/>
</dbReference>
<name>A0A5B9ED61_9BACT</name>
<dbReference type="Gene3D" id="3.40.50.1820">
    <property type="entry name" value="alpha/beta hydrolase"/>
    <property type="match status" value="1"/>
</dbReference>
<dbReference type="InterPro" id="IPR029058">
    <property type="entry name" value="AB_hydrolase_fold"/>
</dbReference>
<keyword evidence="7" id="KW-1185">Reference proteome</keyword>
<dbReference type="PANTHER" id="PTHR11559">
    <property type="entry name" value="CARBOXYLESTERASE"/>
    <property type="match status" value="1"/>
</dbReference>
<dbReference type="Proteomes" id="UP000321820">
    <property type="component" value="Chromosome"/>
</dbReference>
<dbReference type="GO" id="GO:0016787">
    <property type="term" value="F:hydrolase activity"/>
    <property type="evidence" value="ECO:0007669"/>
    <property type="project" value="UniProtKB-KW"/>
</dbReference>
<dbReference type="EC" id="3.1.1.-" evidence="3"/>
<feature type="region of interest" description="Disordered" evidence="4">
    <location>
        <begin position="530"/>
        <end position="554"/>
    </location>
</feature>
<protein>
    <recommendedName>
        <fullName evidence="3">Carboxylic ester hydrolase</fullName>
        <ecNumber evidence="3">3.1.1.-</ecNumber>
    </recommendedName>
</protein>
<dbReference type="EMBL" id="CP042806">
    <property type="protein sequence ID" value="QEE28331.1"/>
    <property type="molecule type" value="Genomic_DNA"/>
</dbReference>
<keyword evidence="2 3" id="KW-0378">Hydrolase</keyword>
<dbReference type="OrthoDB" id="9775851at2"/>
<evidence type="ECO:0000259" key="5">
    <source>
        <dbReference type="Pfam" id="PF00135"/>
    </source>
</evidence>
<dbReference type="InterPro" id="IPR050309">
    <property type="entry name" value="Type-B_Carboxylest/Lipase"/>
</dbReference>
<feature type="domain" description="Carboxylesterase type B" evidence="5">
    <location>
        <begin position="31"/>
        <end position="531"/>
    </location>
</feature>
<accession>A0A5B9ED61</accession>
<reference evidence="6 7" key="1">
    <citation type="submission" date="2019-08" db="EMBL/GenBank/DDBJ databases">
        <title>Complete genome sequence of Terriglobus albidus strain ORNL.</title>
        <authorList>
            <person name="Podar M."/>
        </authorList>
    </citation>
    <scope>NUCLEOTIDE SEQUENCE [LARGE SCALE GENOMIC DNA]</scope>
    <source>
        <strain evidence="6 7">ORNL</strain>
    </source>
</reference>
<dbReference type="PROSITE" id="PS00122">
    <property type="entry name" value="CARBOXYLESTERASE_B_1"/>
    <property type="match status" value="1"/>
</dbReference>
<evidence type="ECO:0000256" key="2">
    <source>
        <dbReference type="ARBA" id="ARBA00022801"/>
    </source>
</evidence>
<dbReference type="InterPro" id="IPR019826">
    <property type="entry name" value="Carboxylesterase_B_AS"/>
</dbReference>
<feature type="signal peptide" evidence="3">
    <location>
        <begin position="1"/>
        <end position="26"/>
    </location>
</feature>
<dbReference type="Pfam" id="PF00135">
    <property type="entry name" value="COesterase"/>
    <property type="match status" value="1"/>
</dbReference>
<sequence>MRRRELLQHGLGAAALLSSRAILAWAGPDSGPVVRTTAGDVRGTVRDGIANFLGIPYGADTKARRFQAPAPVAPWKGIRDATAWADRSPQLGGGGARREETRTNTETYHLPPDEGPISENCLHLNVWTPSPSRAGHERRPVLFYIHGGAYNSGTVNASLYDGTRLARRGDAVVVTVNHRLNAFGFLYLAELADDPAYADSGNVGMLDLVLALRWVRDNIAAFGGDPNRVTIWGQSGGGAKCATLMAMPAAHGLFHRVMSMSGQQVTAAPKKIATERTRAFLAKLGLDHLSGKDLRQKLDVLPLEALEEAARVSSAWLPVVDGGALPRDPFDPDAPPLSANVPMILGNTHDEIRGLIGGSQPALFSLTWEEAPAALTKNIGSFLGGIDPKDVVAKYRHWYPQYSPSDVFFAAATAFRSWPGQVIEAERRAQSPAASCTWVYQMDWPSPVAGGKFGAPHTLDIPFYFDNLALSPGMVGATAEDVRRAQPLADAMSETLLAYAKTGNPNNPAIPRWPAYDLSKRFTMTWDNKPSIVSDPRGEERKLAAQAHYHQPGT</sequence>
<keyword evidence="3" id="KW-0732">Signal</keyword>
<evidence type="ECO:0000256" key="3">
    <source>
        <dbReference type="RuleBase" id="RU361235"/>
    </source>
</evidence>
<dbReference type="KEGG" id="talb:FTW19_10175"/>
<dbReference type="RefSeq" id="WP_147647521.1">
    <property type="nucleotide sequence ID" value="NZ_CP042806.1"/>
</dbReference>
<evidence type="ECO:0000256" key="1">
    <source>
        <dbReference type="ARBA" id="ARBA00005964"/>
    </source>
</evidence>
<gene>
    <name evidence="6" type="ORF">FTW19_10175</name>
</gene>
<organism evidence="6 7">
    <name type="scientific">Terriglobus albidus</name>
    <dbReference type="NCBI Taxonomy" id="1592106"/>
    <lineage>
        <taxon>Bacteria</taxon>
        <taxon>Pseudomonadati</taxon>
        <taxon>Acidobacteriota</taxon>
        <taxon>Terriglobia</taxon>
        <taxon>Terriglobales</taxon>
        <taxon>Acidobacteriaceae</taxon>
        <taxon>Terriglobus</taxon>
    </lineage>
</organism>
<proteinExistence type="inferred from homology"/>
<dbReference type="SUPFAM" id="SSF53474">
    <property type="entry name" value="alpha/beta-Hydrolases"/>
    <property type="match status" value="1"/>
</dbReference>
<evidence type="ECO:0000256" key="4">
    <source>
        <dbReference type="SAM" id="MobiDB-lite"/>
    </source>
</evidence>
<feature type="chain" id="PRO_5023144077" description="Carboxylic ester hydrolase" evidence="3">
    <location>
        <begin position="27"/>
        <end position="554"/>
    </location>
</feature>